<evidence type="ECO:0000313" key="1">
    <source>
        <dbReference type="EMBL" id="GAA1109024.1"/>
    </source>
</evidence>
<accession>A0ABN1TYM2</accession>
<evidence type="ECO:0000313" key="2">
    <source>
        <dbReference type="Proteomes" id="UP001501581"/>
    </source>
</evidence>
<dbReference type="EMBL" id="BAAALG010000011">
    <property type="protein sequence ID" value="GAA1109024.1"/>
    <property type="molecule type" value="Genomic_DNA"/>
</dbReference>
<protein>
    <submittedName>
        <fullName evidence="1">Uncharacterized protein</fullName>
    </submittedName>
</protein>
<proteinExistence type="predicted"/>
<gene>
    <name evidence="1" type="ORF">GCM10009668_31680</name>
</gene>
<comment type="caution">
    <text evidence="1">The sequence shown here is derived from an EMBL/GenBank/DDBJ whole genome shotgun (WGS) entry which is preliminary data.</text>
</comment>
<organism evidence="1 2">
    <name type="scientific">Nocardioides dubius</name>
    <dbReference type="NCBI Taxonomy" id="317019"/>
    <lineage>
        <taxon>Bacteria</taxon>
        <taxon>Bacillati</taxon>
        <taxon>Actinomycetota</taxon>
        <taxon>Actinomycetes</taxon>
        <taxon>Propionibacteriales</taxon>
        <taxon>Nocardioidaceae</taxon>
        <taxon>Nocardioides</taxon>
    </lineage>
</organism>
<sequence>MNYRNRSNEMELMHEELARAQMSARLGEAQRRRDVREATLARRMSRRAEQAAQQARLALARL</sequence>
<name>A0ABN1TYM2_9ACTN</name>
<reference evidence="1 2" key="1">
    <citation type="journal article" date="2019" name="Int. J. Syst. Evol. Microbiol.">
        <title>The Global Catalogue of Microorganisms (GCM) 10K type strain sequencing project: providing services to taxonomists for standard genome sequencing and annotation.</title>
        <authorList>
            <consortium name="The Broad Institute Genomics Platform"/>
            <consortium name="The Broad Institute Genome Sequencing Center for Infectious Disease"/>
            <person name="Wu L."/>
            <person name="Ma J."/>
        </authorList>
    </citation>
    <scope>NUCLEOTIDE SEQUENCE [LARGE SCALE GENOMIC DNA]</scope>
    <source>
        <strain evidence="1 2">JCM 13008</strain>
    </source>
</reference>
<keyword evidence="2" id="KW-1185">Reference proteome</keyword>
<dbReference type="Proteomes" id="UP001501581">
    <property type="component" value="Unassembled WGS sequence"/>
</dbReference>